<accession>A0A9D2U0U8</accession>
<dbReference type="EMBL" id="DWUV01000054">
    <property type="protein sequence ID" value="HJD33430.1"/>
    <property type="molecule type" value="Genomic_DNA"/>
</dbReference>
<evidence type="ECO:0000313" key="2">
    <source>
        <dbReference type="Proteomes" id="UP000823897"/>
    </source>
</evidence>
<organism evidence="1 2">
    <name type="scientific">Candidatus Mediterraneibacter tabaqchaliae</name>
    <dbReference type="NCBI Taxonomy" id="2838689"/>
    <lineage>
        <taxon>Bacteria</taxon>
        <taxon>Bacillati</taxon>
        <taxon>Bacillota</taxon>
        <taxon>Clostridia</taxon>
        <taxon>Lachnospirales</taxon>
        <taxon>Lachnospiraceae</taxon>
        <taxon>Mediterraneibacter</taxon>
    </lineage>
</organism>
<reference evidence="1" key="2">
    <citation type="submission" date="2021-04" db="EMBL/GenBank/DDBJ databases">
        <authorList>
            <person name="Gilroy R."/>
        </authorList>
    </citation>
    <scope>NUCLEOTIDE SEQUENCE</scope>
    <source>
        <strain evidence="1">ChiGjej3B3-11674</strain>
    </source>
</reference>
<proteinExistence type="predicted"/>
<reference evidence="1" key="1">
    <citation type="journal article" date="2021" name="PeerJ">
        <title>Extensive microbial diversity within the chicken gut microbiome revealed by metagenomics and culture.</title>
        <authorList>
            <person name="Gilroy R."/>
            <person name="Ravi A."/>
            <person name="Getino M."/>
            <person name="Pursley I."/>
            <person name="Horton D.L."/>
            <person name="Alikhan N.F."/>
            <person name="Baker D."/>
            <person name="Gharbi K."/>
            <person name="Hall N."/>
            <person name="Watson M."/>
            <person name="Adriaenssens E.M."/>
            <person name="Foster-Nyarko E."/>
            <person name="Jarju S."/>
            <person name="Secka A."/>
            <person name="Antonio M."/>
            <person name="Oren A."/>
            <person name="Chaudhuri R.R."/>
            <person name="La Ragione R."/>
            <person name="Hildebrand F."/>
            <person name="Pallen M.J."/>
        </authorList>
    </citation>
    <scope>NUCLEOTIDE SEQUENCE</scope>
    <source>
        <strain evidence="1">ChiGjej3B3-11674</strain>
    </source>
</reference>
<sequence>MKNLVDYPVKRWQALIRIKKAAHMAWLLTGGVLLHYGRRHCRELGGCAPVKKEKDIWEGKKKEKYMW</sequence>
<protein>
    <submittedName>
        <fullName evidence="1">Uncharacterized protein</fullName>
    </submittedName>
</protein>
<comment type="caution">
    <text evidence="1">The sequence shown here is derived from an EMBL/GenBank/DDBJ whole genome shotgun (WGS) entry which is preliminary data.</text>
</comment>
<dbReference type="AlphaFoldDB" id="A0A9D2U0U8"/>
<gene>
    <name evidence="1" type="ORF">H9911_02670</name>
</gene>
<name>A0A9D2U0U8_9FIRM</name>
<dbReference type="Proteomes" id="UP000823897">
    <property type="component" value="Unassembled WGS sequence"/>
</dbReference>
<evidence type="ECO:0000313" key="1">
    <source>
        <dbReference type="EMBL" id="HJD33430.1"/>
    </source>
</evidence>